<dbReference type="AlphaFoldDB" id="A0A8J3Q4N6"/>
<comment type="caution">
    <text evidence="1">The sequence shown here is derived from an EMBL/GenBank/DDBJ whole genome shotgun (WGS) entry which is preliminary data.</text>
</comment>
<gene>
    <name evidence="1" type="ORF">Rhe02_18010</name>
</gene>
<dbReference type="Proteomes" id="UP000612899">
    <property type="component" value="Unassembled WGS sequence"/>
</dbReference>
<proteinExistence type="predicted"/>
<reference evidence="1" key="1">
    <citation type="submission" date="2021-01" db="EMBL/GenBank/DDBJ databases">
        <title>Whole genome shotgun sequence of Rhizocola hellebori NBRC 109834.</title>
        <authorList>
            <person name="Komaki H."/>
            <person name="Tamura T."/>
        </authorList>
    </citation>
    <scope>NUCLEOTIDE SEQUENCE</scope>
    <source>
        <strain evidence="1">NBRC 109834</strain>
    </source>
</reference>
<evidence type="ECO:0000313" key="2">
    <source>
        <dbReference type="Proteomes" id="UP000612899"/>
    </source>
</evidence>
<keyword evidence="2" id="KW-1185">Reference proteome</keyword>
<dbReference type="EMBL" id="BONY01000009">
    <property type="protein sequence ID" value="GIH03734.1"/>
    <property type="molecule type" value="Genomic_DNA"/>
</dbReference>
<evidence type="ECO:0000313" key="1">
    <source>
        <dbReference type="EMBL" id="GIH03734.1"/>
    </source>
</evidence>
<protein>
    <submittedName>
        <fullName evidence="1">Uncharacterized protein</fullName>
    </submittedName>
</protein>
<accession>A0A8J3Q4N6</accession>
<sequence length="240" mass="26511">MTQAEPAVRRQTGKRKAAVAVRTVVQRGPKDKKSVAFSLDWPGWSRGARSAELAVETLESYRQRYQPIAALAGMAREFGAAGPLDIVEEAVGTGSTDFWGISFSPAATEQDPMGQAELERGITLLRACWAFFDDIAARVSPIMRKGPRGGGRDRDTIIGHTIRVESQGFARQVGLLIPEGPALSSDELPSYREDYVAAMRAYNAGEFKRMKSWTLPFLIRHTAFHTLDHAWEMQDKDLSA</sequence>
<dbReference type="RefSeq" id="WP_203907644.1">
    <property type="nucleotide sequence ID" value="NZ_BONY01000009.1"/>
</dbReference>
<name>A0A8J3Q4N6_9ACTN</name>
<organism evidence="1 2">
    <name type="scientific">Rhizocola hellebori</name>
    <dbReference type="NCBI Taxonomy" id="1392758"/>
    <lineage>
        <taxon>Bacteria</taxon>
        <taxon>Bacillati</taxon>
        <taxon>Actinomycetota</taxon>
        <taxon>Actinomycetes</taxon>
        <taxon>Micromonosporales</taxon>
        <taxon>Micromonosporaceae</taxon>
        <taxon>Rhizocola</taxon>
    </lineage>
</organism>